<dbReference type="InterPro" id="IPR002347">
    <property type="entry name" value="SDR_fam"/>
</dbReference>
<dbReference type="InterPro" id="IPR057326">
    <property type="entry name" value="KR_dom"/>
</dbReference>
<dbReference type="RefSeq" id="WP_095372916.1">
    <property type="nucleotide sequence ID" value="NZ_CP022983.1"/>
</dbReference>
<dbReference type="AlphaFoldDB" id="A0A248TMB2"/>
<dbReference type="PRINTS" id="PR00080">
    <property type="entry name" value="SDRFAMILY"/>
</dbReference>
<dbReference type="FunFam" id="3.40.50.720:FF:000084">
    <property type="entry name" value="Short-chain dehydrogenase reductase"/>
    <property type="match status" value="1"/>
</dbReference>
<dbReference type="InterPro" id="IPR020904">
    <property type="entry name" value="Sc_DH/Rdtase_CS"/>
</dbReference>
<organism evidence="5 6">
    <name type="scientific">Cytobacillus kochii</name>
    <dbReference type="NCBI Taxonomy" id="859143"/>
    <lineage>
        <taxon>Bacteria</taxon>
        <taxon>Bacillati</taxon>
        <taxon>Bacillota</taxon>
        <taxon>Bacilli</taxon>
        <taxon>Bacillales</taxon>
        <taxon>Bacillaceae</taxon>
        <taxon>Cytobacillus</taxon>
    </lineage>
</organism>
<gene>
    <name evidence="5" type="ORF">CKF48_19765</name>
</gene>
<dbReference type="PROSITE" id="PS00061">
    <property type="entry name" value="ADH_SHORT"/>
    <property type="match status" value="1"/>
</dbReference>
<dbReference type="KEGG" id="bko:CKF48_19765"/>
<evidence type="ECO:0000259" key="4">
    <source>
        <dbReference type="SMART" id="SM00822"/>
    </source>
</evidence>
<comment type="similarity">
    <text evidence="1">Belongs to the short-chain dehydrogenases/reductases (SDR) family.</text>
</comment>
<dbReference type="Proteomes" id="UP000215137">
    <property type="component" value="Chromosome"/>
</dbReference>
<dbReference type="SUPFAM" id="SSF51735">
    <property type="entry name" value="NAD(P)-binding Rossmann-fold domains"/>
    <property type="match status" value="1"/>
</dbReference>
<evidence type="ECO:0000313" key="5">
    <source>
        <dbReference type="EMBL" id="ASV69353.1"/>
    </source>
</evidence>
<dbReference type="InterPro" id="IPR036291">
    <property type="entry name" value="NAD(P)-bd_dom_sf"/>
</dbReference>
<dbReference type="EMBL" id="CP022983">
    <property type="protein sequence ID" value="ASV69353.1"/>
    <property type="molecule type" value="Genomic_DNA"/>
</dbReference>
<evidence type="ECO:0000256" key="1">
    <source>
        <dbReference type="ARBA" id="ARBA00006484"/>
    </source>
</evidence>
<sequence length="256" mass="26878">MNFTNKVVLITGAAGGIGIAAAKAFAKEGAKLALVDLSKEALEKAAASIDAEEILLLSADVTKEEDVKKYVEDTQQAFGRIDTFINNAGINGDFAILDEQTKKNFDAVFGVNVYGAFLGLKYVLPVMKAQKGGAIVNTASNGGLLGAPGMGLYVASKHAVIGLNKTAALEAADYGVRVNAVAPSGVDTQMMRSIEANAMPEQTENARTQFESSVPMKRYATAEEIADLMVFLSSEKASFISGSYYRIDGGQGATSV</sequence>
<keyword evidence="2" id="KW-0560">Oxidoreductase</keyword>
<evidence type="ECO:0000313" key="6">
    <source>
        <dbReference type="Proteomes" id="UP000215137"/>
    </source>
</evidence>
<accession>A0A248TMB2</accession>
<dbReference type="PRINTS" id="PR00081">
    <property type="entry name" value="GDHRDH"/>
</dbReference>
<feature type="domain" description="Ketoreductase" evidence="4">
    <location>
        <begin position="6"/>
        <end position="184"/>
    </location>
</feature>
<dbReference type="PANTHER" id="PTHR24321">
    <property type="entry name" value="DEHYDROGENASES, SHORT CHAIN"/>
    <property type="match status" value="1"/>
</dbReference>
<dbReference type="OrthoDB" id="306388at2"/>
<dbReference type="Gene3D" id="3.40.50.720">
    <property type="entry name" value="NAD(P)-binding Rossmann-like Domain"/>
    <property type="match status" value="1"/>
</dbReference>
<evidence type="ECO:0000256" key="2">
    <source>
        <dbReference type="ARBA" id="ARBA00023002"/>
    </source>
</evidence>
<proteinExistence type="inferred from homology"/>
<dbReference type="GO" id="GO:0016491">
    <property type="term" value="F:oxidoreductase activity"/>
    <property type="evidence" value="ECO:0007669"/>
    <property type="project" value="UniProtKB-KW"/>
</dbReference>
<protein>
    <submittedName>
        <fullName evidence="5">Oxidoreductase</fullName>
    </submittedName>
</protein>
<dbReference type="PANTHER" id="PTHR24321:SF8">
    <property type="entry name" value="ESTRADIOL 17-BETA-DEHYDROGENASE 8-RELATED"/>
    <property type="match status" value="1"/>
</dbReference>
<dbReference type="NCBIfam" id="NF005559">
    <property type="entry name" value="PRK07231.1"/>
    <property type="match status" value="1"/>
</dbReference>
<dbReference type="Pfam" id="PF13561">
    <property type="entry name" value="adh_short_C2"/>
    <property type="match status" value="1"/>
</dbReference>
<reference evidence="5 6" key="1">
    <citation type="submission" date="2017-08" db="EMBL/GenBank/DDBJ databases">
        <title>Complete Genome Sequence of Bacillus kochii Oregon-R-modENCODE STRAIN BDGP4, isolated from Drosophila melanogaster gut.</title>
        <authorList>
            <person name="Wan K.H."/>
            <person name="Yu C."/>
            <person name="Park S."/>
            <person name="Hammonds A.S."/>
            <person name="Booth B.W."/>
            <person name="Celniker S.E."/>
        </authorList>
    </citation>
    <scope>NUCLEOTIDE SEQUENCE [LARGE SCALE GENOMIC DNA]</scope>
    <source>
        <strain evidence="5 6">BDGP4</strain>
    </source>
</reference>
<keyword evidence="6" id="KW-1185">Reference proteome</keyword>
<dbReference type="SMART" id="SM00822">
    <property type="entry name" value="PKS_KR"/>
    <property type="match status" value="1"/>
</dbReference>
<dbReference type="GO" id="GO:0008206">
    <property type="term" value="P:bile acid metabolic process"/>
    <property type="evidence" value="ECO:0007669"/>
    <property type="project" value="UniProtKB-ARBA"/>
</dbReference>
<evidence type="ECO:0000256" key="3">
    <source>
        <dbReference type="ARBA" id="ARBA00023027"/>
    </source>
</evidence>
<keyword evidence="3" id="KW-0520">NAD</keyword>
<name>A0A248TMB2_9BACI</name>